<evidence type="ECO:0000256" key="1">
    <source>
        <dbReference type="ARBA" id="ARBA00022603"/>
    </source>
</evidence>
<evidence type="ECO:0000256" key="3">
    <source>
        <dbReference type="ARBA" id="ARBA00022691"/>
    </source>
</evidence>
<dbReference type="PROSITE" id="PS51679">
    <property type="entry name" value="SAM_MT_C5"/>
    <property type="match status" value="1"/>
</dbReference>
<dbReference type="NCBIfam" id="TIGR00675">
    <property type="entry name" value="dcm"/>
    <property type="match status" value="1"/>
</dbReference>
<dbReference type="PANTHER" id="PTHR46098:SF1">
    <property type="entry name" value="TRNA (CYTOSINE(38)-C(5))-METHYLTRANSFERASE"/>
    <property type="match status" value="1"/>
</dbReference>
<reference evidence="4" key="1">
    <citation type="journal article" date="2014" name="Front. Microbiol.">
        <title>High frequency of phylogenetically diverse reductive dehalogenase-homologous genes in deep subseafloor sedimentary metagenomes.</title>
        <authorList>
            <person name="Kawai M."/>
            <person name="Futagami T."/>
            <person name="Toyoda A."/>
            <person name="Takaki Y."/>
            <person name="Nishi S."/>
            <person name="Hori S."/>
            <person name="Arai W."/>
            <person name="Tsubouchi T."/>
            <person name="Morono Y."/>
            <person name="Uchiyama I."/>
            <person name="Ito T."/>
            <person name="Fujiyama A."/>
            <person name="Inagaki F."/>
            <person name="Takami H."/>
        </authorList>
    </citation>
    <scope>NUCLEOTIDE SEQUENCE</scope>
    <source>
        <strain evidence="4">Expedition CK06-06</strain>
    </source>
</reference>
<name>X0XY74_9ZZZZ</name>
<accession>X0XY74</accession>
<proteinExistence type="predicted"/>
<feature type="non-terminal residue" evidence="4">
    <location>
        <position position="207"/>
    </location>
</feature>
<sequence>MKIRALDLFHGAGGSSIGARMAGAKIVAAVDNWYIASLAYSSNFPGTKVINEDIKKVSPKRLHEIIGDIDLILASPECTNHSCAKGAGVRCENSRMTAFQVIRFTREFMPKWVVIENVIQVRLWDRHRELVDRLQKLGYCVREEILNAQDFGVPQSRRRLFLLCSRTGKTFCVKKRKSELKPACSVIDLNGNYGYTSLYSPKRAVAT</sequence>
<comment type="caution">
    <text evidence="4">The sequence shown here is derived from an EMBL/GenBank/DDBJ whole genome shotgun (WGS) entry which is preliminary data.</text>
</comment>
<evidence type="ECO:0000256" key="2">
    <source>
        <dbReference type="ARBA" id="ARBA00022679"/>
    </source>
</evidence>
<keyword evidence="3" id="KW-0949">S-adenosyl-L-methionine</keyword>
<dbReference type="PANTHER" id="PTHR46098">
    <property type="entry name" value="TRNA (CYTOSINE(38)-C(5))-METHYLTRANSFERASE"/>
    <property type="match status" value="1"/>
</dbReference>
<organism evidence="4">
    <name type="scientific">marine sediment metagenome</name>
    <dbReference type="NCBI Taxonomy" id="412755"/>
    <lineage>
        <taxon>unclassified sequences</taxon>
        <taxon>metagenomes</taxon>
        <taxon>ecological metagenomes</taxon>
    </lineage>
</organism>
<dbReference type="AlphaFoldDB" id="X0XY74"/>
<dbReference type="PRINTS" id="PR00105">
    <property type="entry name" value="C5METTRFRASE"/>
</dbReference>
<dbReference type="GO" id="GO:0008168">
    <property type="term" value="F:methyltransferase activity"/>
    <property type="evidence" value="ECO:0007669"/>
    <property type="project" value="UniProtKB-KW"/>
</dbReference>
<dbReference type="Gene3D" id="3.40.50.150">
    <property type="entry name" value="Vaccinia Virus protein VP39"/>
    <property type="match status" value="1"/>
</dbReference>
<keyword evidence="1" id="KW-0489">Methyltransferase</keyword>
<dbReference type="InterPro" id="IPR029063">
    <property type="entry name" value="SAM-dependent_MTases_sf"/>
</dbReference>
<dbReference type="GO" id="GO:0032259">
    <property type="term" value="P:methylation"/>
    <property type="evidence" value="ECO:0007669"/>
    <property type="project" value="UniProtKB-KW"/>
</dbReference>
<dbReference type="Pfam" id="PF00145">
    <property type="entry name" value="DNA_methylase"/>
    <property type="match status" value="1"/>
</dbReference>
<keyword evidence="2" id="KW-0808">Transferase</keyword>
<evidence type="ECO:0000313" key="4">
    <source>
        <dbReference type="EMBL" id="GAG48315.1"/>
    </source>
</evidence>
<gene>
    <name evidence="4" type="ORF">S01H1_80523</name>
</gene>
<evidence type="ECO:0008006" key="5">
    <source>
        <dbReference type="Google" id="ProtNLM"/>
    </source>
</evidence>
<dbReference type="SUPFAM" id="SSF53335">
    <property type="entry name" value="S-adenosyl-L-methionine-dependent methyltransferases"/>
    <property type="match status" value="1"/>
</dbReference>
<dbReference type="InterPro" id="IPR050750">
    <property type="entry name" value="C5-MTase"/>
</dbReference>
<protein>
    <recommendedName>
        <fullName evidence="5">DNA (cytosine-5-)-methyltransferase</fullName>
    </recommendedName>
</protein>
<dbReference type="EMBL" id="BARS01054385">
    <property type="protein sequence ID" value="GAG48315.1"/>
    <property type="molecule type" value="Genomic_DNA"/>
</dbReference>
<dbReference type="InterPro" id="IPR001525">
    <property type="entry name" value="C5_MeTfrase"/>
</dbReference>